<evidence type="ECO:0000313" key="1">
    <source>
        <dbReference type="EMBL" id="GFI40719.1"/>
    </source>
</evidence>
<comment type="caution">
    <text evidence="1">The sequence shown here is derived from an EMBL/GenBank/DDBJ whole genome shotgun (WGS) entry which is preliminary data.</text>
</comment>
<dbReference type="EMBL" id="BLMI01000080">
    <property type="protein sequence ID" value="GFI40719.1"/>
    <property type="molecule type" value="Genomic_DNA"/>
</dbReference>
<dbReference type="AlphaFoldDB" id="A0A829Z9S1"/>
<protein>
    <submittedName>
        <fullName evidence="1">Uncharacterized protein</fullName>
    </submittedName>
</protein>
<evidence type="ECO:0000313" key="2">
    <source>
        <dbReference type="Proteomes" id="UP000490821"/>
    </source>
</evidence>
<name>A0A829Z9S1_9FIRM</name>
<gene>
    <name evidence="1" type="ORF">IMSAGC017_00754</name>
</gene>
<reference evidence="1 2" key="1">
    <citation type="journal article" date="2020" name="Microbiome">
        <title>Single-cell genomics of uncultured bacteria reveals dietary fiber responders in the mouse gut microbiota.</title>
        <authorList>
            <person name="Chijiiwa R."/>
            <person name="Hosokawa M."/>
            <person name="Kogawa M."/>
            <person name="Nishikawa Y."/>
            <person name="Ide K."/>
            <person name="Sakanashi C."/>
            <person name="Takahashi K."/>
            <person name="Takeyama H."/>
        </authorList>
    </citation>
    <scope>NUCLEOTIDE SEQUENCE [LARGE SCALE GENOMIC DNA]</scope>
    <source>
        <strain evidence="1">IMSAGC_017</strain>
    </source>
</reference>
<sequence length="52" mass="6116">MNNNNELKVKSRNQERLLDKHVVDFYISDFNSMTIVVKQEKSNIIKNVINHG</sequence>
<proteinExistence type="predicted"/>
<organism evidence="1 2">
    <name type="scientific">Thomasclavelia cocleata</name>
    <dbReference type="NCBI Taxonomy" id="69824"/>
    <lineage>
        <taxon>Bacteria</taxon>
        <taxon>Bacillati</taxon>
        <taxon>Bacillota</taxon>
        <taxon>Erysipelotrichia</taxon>
        <taxon>Erysipelotrichales</taxon>
        <taxon>Coprobacillaceae</taxon>
        <taxon>Thomasclavelia</taxon>
    </lineage>
</organism>
<accession>A0A829Z9S1</accession>
<dbReference type="Proteomes" id="UP000490821">
    <property type="component" value="Unassembled WGS sequence"/>
</dbReference>